<dbReference type="SUPFAM" id="SSF46626">
    <property type="entry name" value="Cytochrome c"/>
    <property type="match status" value="1"/>
</dbReference>
<dbReference type="PROSITE" id="PS51007">
    <property type="entry name" value="CYTC"/>
    <property type="match status" value="1"/>
</dbReference>
<accession>A0A1Y2JSX1</accession>
<reference evidence="7 8" key="1">
    <citation type="submission" date="2017-03" db="EMBL/GenBank/DDBJ databases">
        <title>Whole genome sequences of fourteen strains of Bradyrhizobium canariense and one strain of Bradyrhizobium japonicum isolated from Lupinus (Papilionoideae: Genisteae) species in Algeria.</title>
        <authorList>
            <person name="Crovadore J."/>
            <person name="Chekireb D."/>
            <person name="Brachmann A."/>
            <person name="Chablais R."/>
            <person name="Cochard B."/>
            <person name="Lefort F."/>
        </authorList>
    </citation>
    <scope>NUCLEOTIDE SEQUENCE [LARGE SCALE GENOMIC DNA]</scope>
    <source>
        <strain evidence="7 8">UBMA197</strain>
    </source>
</reference>
<evidence type="ECO:0000256" key="4">
    <source>
        <dbReference type="PROSITE-ProRule" id="PRU00433"/>
    </source>
</evidence>
<dbReference type="GO" id="GO:0005506">
    <property type="term" value="F:iron ion binding"/>
    <property type="evidence" value="ECO:0007669"/>
    <property type="project" value="InterPro"/>
</dbReference>
<keyword evidence="1 4" id="KW-0349">Heme</keyword>
<dbReference type="Proteomes" id="UP000193335">
    <property type="component" value="Unassembled WGS sequence"/>
</dbReference>
<keyword evidence="3 4" id="KW-0408">Iron</keyword>
<dbReference type="InterPro" id="IPR009056">
    <property type="entry name" value="Cyt_c-like_dom"/>
</dbReference>
<dbReference type="InterPro" id="IPR036909">
    <property type="entry name" value="Cyt_c-like_dom_sf"/>
</dbReference>
<comment type="caution">
    <text evidence="7">The sequence shown here is derived from an EMBL/GenBank/DDBJ whole genome shotgun (WGS) entry which is preliminary data.</text>
</comment>
<evidence type="ECO:0000256" key="5">
    <source>
        <dbReference type="SAM" id="SignalP"/>
    </source>
</evidence>
<evidence type="ECO:0000256" key="1">
    <source>
        <dbReference type="ARBA" id="ARBA00022617"/>
    </source>
</evidence>
<dbReference type="AlphaFoldDB" id="A0A1Y2JSX1"/>
<evidence type="ECO:0000256" key="2">
    <source>
        <dbReference type="ARBA" id="ARBA00022723"/>
    </source>
</evidence>
<evidence type="ECO:0000256" key="3">
    <source>
        <dbReference type="ARBA" id="ARBA00023004"/>
    </source>
</evidence>
<evidence type="ECO:0000259" key="6">
    <source>
        <dbReference type="PROSITE" id="PS51007"/>
    </source>
</evidence>
<gene>
    <name evidence="7" type="ORF">BSZ19_15385</name>
</gene>
<sequence length="250" mass="27225">MHRLIISSAGMKFRTLMVAAIVAMLPQFNAGAQVNLSAGSTSSQLSDLMIAIQFQHIKVWLAGKLGNWDLANYELRQIQASLRKATPPPSEGLRSSQTTEQLQALDRAIQQKDGAAFAKAYSDLTNGCNACHRASGYSSITIQVPVNSPFSDQLFADQIAQGRALARGTCGLCHIVSDASRETPAFRVPAPSFSEIASRPSFSANYLRELLTSNHRRVGPNQAMLKPKLVEYQIDAIVAFFETVQADQAR</sequence>
<proteinExistence type="predicted"/>
<feature type="domain" description="Cytochrome c" evidence="6">
    <location>
        <begin position="157"/>
        <end position="245"/>
    </location>
</feature>
<keyword evidence="5" id="KW-0732">Signal</keyword>
<dbReference type="Gene3D" id="1.10.760.10">
    <property type="entry name" value="Cytochrome c-like domain"/>
    <property type="match status" value="1"/>
</dbReference>
<dbReference type="SUPFAM" id="SSF47175">
    <property type="entry name" value="Cytochromes"/>
    <property type="match status" value="1"/>
</dbReference>
<dbReference type="InterPro" id="IPR010980">
    <property type="entry name" value="Cyt_c/b562"/>
</dbReference>
<protein>
    <recommendedName>
        <fullName evidence="6">Cytochrome c domain-containing protein</fullName>
    </recommendedName>
</protein>
<evidence type="ECO:0000313" key="7">
    <source>
        <dbReference type="EMBL" id="OSJ33432.1"/>
    </source>
</evidence>
<dbReference type="GO" id="GO:0009055">
    <property type="term" value="F:electron transfer activity"/>
    <property type="evidence" value="ECO:0007669"/>
    <property type="project" value="InterPro"/>
</dbReference>
<dbReference type="GO" id="GO:0022900">
    <property type="term" value="P:electron transport chain"/>
    <property type="evidence" value="ECO:0007669"/>
    <property type="project" value="InterPro"/>
</dbReference>
<organism evidence="7 8">
    <name type="scientific">Bradyrhizobium japonicum</name>
    <dbReference type="NCBI Taxonomy" id="375"/>
    <lineage>
        <taxon>Bacteria</taxon>
        <taxon>Pseudomonadati</taxon>
        <taxon>Pseudomonadota</taxon>
        <taxon>Alphaproteobacteria</taxon>
        <taxon>Hyphomicrobiales</taxon>
        <taxon>Nitrobacteraceae</taxon>
        <taxon>Bradyrhizobium</taxon>
    </lineage>
</organism>
<feature type="signal peptide" evidence="5">
    <location>
        <begin position="1"/>
        <end position="32"/>
    </location>
</feature>
<evidence type="ECO:0000313" key="8">
    <source>
        <dbReference type="Proteomes" id="UP000193335"/>
    </source>
</evidence>
<name>A0A1Y2JSX1_BRAJP</name>
<dbReference type="EMBL" id="NAFL01000241">
    <property type="protein sequence ID" value="OSJ33432.1"/>
    <property type="molecule type" value="Genomic_DNA"/>
</dbReference>
<feature type="chain" id="PRO_5013028303" description="Cytochrome c domain-containing protein" evidence="5">
    <location>
        <begin position="33"/>
        <end position="250"/>
    </location>
</feature>
<dbReference type="GO" id="GO:0020037">
    <property type="term" value="F:heme binding"/>
    <property type="evidence" value="ECO:0007669"/>
    <property type="project" value="InterPro"/>
</dbReference>
<keyword evidence="2 4" id="KW-0479">Metal-binding</keyword>